<dbReference type="Proteomes" id="UP000324832">
    <property type="component" value="Unassembled WGS sequence"/>
</dbReference>
<accession>A0A5E4QA92</accession>
<dbReference type="AlphaFoldDB" id="A0A5E4QA92"/>
<reference evidence="1 2" key="1">
    <citation type="submission" date="2017-07" db="EMBL/GenBank/DDBJ databases">
        <authorList>
            <person name="Talla V."/>
            <person name="Backstrom N."/>
        </authorList>
    </citation>
    <scope>NUCLEOTIDE SEQUENCE [LARGE SCALE GENOMIC DNA]</scope>
</reference>
<organism evidence="1 2">
    <name type="scientific">Leptidea sinapis</name>
    <dbReference type="NCBI Taxonomy" id="189913"/>
    <lineage>
        <taxon>Eukaryota</taxon>
        <taxon>Metazoa</taxon>
        <taxon>Ecdysozoa</taxon>
        <taxon>Arthropoda</taxon>
        <taxon>Hexapoda</taxon>
        <taxon>Insecta</taxon>
        <taxon>Pterygota</taxon>
        <taxon>Neoptera</taxon>
        <taxon>Endopterygota</taxon>
        <taxon>Lepidoptera</taxon>
        <taxon>Glossata</taxon>
        <taxon>Ditrysia</taxon>
        <taxon>Papilionoidea</taxon>
        <taxon>Pieridae</taxon>
        <taxon>Dismorphiinae</taxon>
        <taxon>Leptidea</taxon>
    </lineage>
</organism>
<protein>
    <submittedName>
        <fullName evidence="1">Uncharacterized protein</fullName>
    </submittedName>
</protein>
<evidence type="ECO:0000313" key="1">
    <source>
        <dbReference type="EMBL" id="VVC94668.1"/>
    </source>
</evidence>
<proteinExistence type="predicted"/>
<keyword evidence="2" id="KW-1185">Reference proteome</keyword>
<dbReference type="EMBL" id="FZQP02002092">
    <property type="protein sequence ID" value="VVC94668.1"/>
    <property type="molecule type" value="Genomic_DNA"/>
</dbReference>
<feature type="non-terminal residue" evidence="1">
    <location>
        <position position="1"/>
    </location>
</feature>
<name>A0A5E4QA92_9NEOP</name>
<sequence>LSSNRGIQNYLDNEEKQQVLVKRVVPQDYVSKSLQFKKYNAYYKPFLRLPQEEYENIKQGINNFYNKKTPKEEQESSKLKRTKSDLDFNKYKTSVLLNKVDENHNNNLKRKVRNELIEYIEKNTAHKKVFNSFESKFDMSEDNDENINADSAIKNQQLSNLALLVIYKSQPNREHKANLKSKSVSKELKVLENIFKNIQKIRSMSTKLIKDDEMQILKNADILRENLSAEVNDPLATVNQYLNKEVKDEKKKYKKTIHQDVCPGDQVKMGPMCIRTPHH</sequence>
<evidence type="ECO:0000313" key="2">
    <source>
        <dbReference type="Proteomes" id="UP000324832"/>
    </source>
</evidence>
<gene>
    <name evidence="1" type="ORF">LSINAPIS_LOCUS6568</name>
</gene>